<keyword evidence="1" id="KW-1277">Toxin-antitoxin system</keyword>
<dbReference type="GO" id="GO:0004521">
    <property type="term" value="F:RNA endonuclease activity"/>
    <property type="evidence" value="ECO:0007669"/>
    <property type="project" value="TreeGrafter"/>
</dbReference>
<dbReference type="SUPFAM" id="SSF143011">
    <property type="entry name" value="RelE-like"/>
    <property type="match status" value="1"/>
</dbReference>
<sequence>MANLIPDYTSSFKRDVKALLKKHRDTSDLKEVIELVLQNTETAKKVLRQKHNAHALKGAWLGSNECHITNAGDWLLIWRTGNGIAVFQRTGTHNELFQ</sequence>
<reference evidence="3" key="1">
    <citation type="journal article" date="2021" name="PeerJ">
        <title>Extensive microbial diversity within the chicken gut microbiome revealed by metagenomics and culture.</title>
        <authorList>
            <person name="Gilroy R."/>
            <person name="Ravi A."/>
            <person name="Getino M."/>
            <person name="Pursley I."/>
            <person name="Horton D.L."/>
            <person name="Alikhan N.F."/>
            <person name="Baker D."/>
            <person name="Gharbi K."/>
            <person name="Hall N."/>
            <person name="Watson M."/>
            <person name="Adriaenssens E.M."/>
            <person name="Foster-Nyarko E."/>
            <person name="Jarju S."/>
            <person name="Secka A."/>
            <person name="Antonio M."/>
            <person name="Oren A."/>
            <person name="Chaudhuri R.R."/>
            <person name="La Ragione R."/>
            <person name="Hildebrand F."/>
            <person name="Pallen M.J."/>
        </authorList>
    </citation>
    <scope>NUCLEOTIDE SEQUENCE</scope>
    <source>
        <strain evidence="3">578</strain>
    </source>
</reference>
<dbReference type="InterPro" id="IPR007712">
    <property type="entry name" value="RelE/ParE_toxin"/>
</dbReference>
<dbReference type="PANTHER" id="PTHR40588">
    <property type="entry name" value="MRNA INTERFERASE TOXIN YAFQ"/>
    <property type="match status" value="1"/>
</dbReference>
<evidence type="ECO:0000313" key="4">
    <source>
        <dbReference type="Proteomes" id="UP000715651"/>
    </source>
</evidence>
<evidence type="ECO:0000256" key="2">
    <source>
        <dbReference type="PIRSR" id="PIRSR006156-1"/>
    </source>
</evidence>
<dbReference type="Gene3D" id="3.30.2310.20">
    <property type="entry name" value="RelE-like"/>
    <property type="match status" value="1"/>
</dbReference>
<protein>
    <submittedName>
        <fullName evidence="3">Type II toxin-antitoxin system YafQ family toxin</fullName>
    </submittedName>
</protein>
<dbReference type="Proteomes" id="UP000715651">
    <property type="component" value="Unassembled WGS sequence"/>
</dbReference>
<organism evidence="3 4">
    <name type="scientific">Aeriscardovia aeriphila</name>
    <dbReference type="NCBI Taxonomy" id="218139"/>
    <lineage>
        <taxon>Bacteria</taxon>
        <taxon>Bacillati</taxon>
        <taxon>Actinomycetota</taxon>
        <taxon>Actinomycetes</taxon>
        <taxon>Bifidobacteriales</taxon>
        <taxon>Bifidobacteriaceae</taxon>
        <taxon>Aeriscardovia</taxon>
    </lineage>
</organism>
<name>A0A921FUX9_9BIFI</name>
<dbReference type="AlphaFoldDB" id="A0A921FUX9"/>
<gene>
    <name evidence="3" type="ORF">K8U78_01345</name>
</gene>
<dbReference type="InterPro" id="IPR035093">
    <property type="entry name" value="RelE/ParE_toxin_dom_sf"/>
</dbReference>
<proteinExistence type="predicted"/>
<reference evidence="3" key="2">
    <citation type="submission" date="2021-09" db="EMBL/GenBank/DDBJ databases">
        <authorList>
            <person name="Gilroy R."/>
        </authorList>
    </citation>
    <scope>NUCLEOTIDE SEQUENCE</scope>
    <source>
        <strain evidence="3">578</strain>
    </source>
</reference>
<dbReference type="GO" id="GO:0006415">
    <property type="term" value="P:translational termination"/>
    <property type="evidence" value="ECO:0007669"/>
    <property type="project" value="TreeGrafter"/>
</dbReference>
<dbReference type="PANTHER" id="PTHR40588:SF1">
    <property type="entry name" value="MRNA INTERFERASE TOXIN YAFQ"/>
    <property type="match status" value="1"/>
</dbReference>
<evidence type="ECO:0000313" key="3">
    <source>
        <dbReference type="EMBL" id="HJF17807.1"/>
    </source>
</evidence>
<accession>A0A921FUX9</accession>
<feature type="active site" description="Proton donor" evidence="2">
    <location>
        <position position="93"/>
    </location>
</feature>
<evidence type="ECO:0000256" key="1">
    <source>
        <dbReference type="ARBA" id="ARBA00022649"/>
    </source>
</evidence>
<dbReference type="NCBIfam" id="TIGR02385">
    <property type="entry name" value="RelE_StbE"/>
    <property type="match status" value="1"/>
</dbReference>
<dbReference type="PIRSF" id="PIRSF006156">
    <property type="entry name" value="YafQ"/>
    <property type="match status" value="1"/>
</dbReference>
<dbReference type="GO" id="GO:0006402">
    <property type="term" value="P:mRNA catabolic process"/>
    <property type="evidence" value="ECO:0007669"/>
    <property type="project" value="TreeGrafter"/>
</dbReference>
<dbReference type="InterPro" id="IPR004386">
    <property type="entry name" value="Toxin_YafQ-like"/>
</dbReference>
<dbReference type="Pfam" id="PF15738">
    <property type="entry name" value="YafQ_toxin"/>
    <property type="match status" value="1"/>
</dbReference>
<dbReference type="EMBL" id="DYWK01000003">
    <property type="protein sequence ID" value="HJF17807.1"/>
    <property type="molecule type" value="Genomic_DNA"/>
</dbReference>
<comment type="caution">
    <text evidence="3">The sequence shown here is derived from an EMBL/GenBank/DDBJ whole genome shotgun (WGS) entry which is preliminary data.</text>
</comment>